<accession>A0ABQ5ZJN7</accession>
<comment type="caution">
    <text evidence="4">The sequence shown here is derived from an EMBL/GenBank/DDBJ whole genome shotgun (WGS) entry which is preliminary data.</text>
</comment>
<feature type="domain" description="Plasmid replication protein C C-terminal" evidence="3">
    <location>
        <begin position="330"/>
        <end position="430"/>
    </location>
</feature>
<feature type="region of interest" description="Disordered" evidence="1">
    <location>
        <begin position="244"/>
        <end position="318"/>
    </location>
</feature>
<evidence type="ECO:0000256" key="1">
    <source>
        <dbReference type="SAM" id="MobiDB-lite"/>
    </source>
</evidence>
<dbReference type="InterPro" id="IPR036390">
    <property type="entry name" value="WH_DNA-bd_sf"/>
</dbReference>
<evidence type="ECO:0000259" key="2">
    <source>
        <dbReference type="Pfam" id="PF03428"/>
    </source>
</evidence>
<dbReference type="NCBIfam" id="NF040974">
    <property type="entry name" value="RepABC_RepC"/>
    <property type="match status" value="1"/>
</dbReference>
<proteinExistence type="predicted"/>
<dbReference type="NCBIfam" id="NF010396">
    <property type="entry name" value="PRK13824.1"/>
    <property type="match status" value="1"/>
</dbReference>
<feature type="compositionally biased region" description="Basic and acidic residues" evidence="1">
    <location>
        <begin position="269"/>
        <end position="286"/>
    </location>
</feature>
<dbReference type="InterPro" id="IPR005090">
    <property type="entry name" value="RepC_N"/>
</dbReference>
<gene>
    <name evidence="4" type="ORF">GCM10007923_21720</name>
</gene>
<name>A0ABQ5ZJN7_9HYPH</name>
<evidence type="ECO:0000259" key="3">
    <source>
        <dbReference type="Pfam" id="PF11800"/>
    </source>
</evidence>
<reference evidence="5" key="1">
    <citation type="journal article" date="2019" name="Int. J. Syst. Evol. Microbiol.">
        <title>The Global Catalogue of Microorganisms (GCM) 10K type strain sequencing project: providing services to taxonomists for standard genome sequencing and annotation.</title>
        <authorList>
            <consortium name="The Broad Institute Genomics Platform"/>
            <consortium name="The Broad Institute Genome Sequencing Center for Infectious Disease"/>
            <person name="Wu L."/>
            <person name="Ma J."/>
        </authorList>
    </citation>
    <scope>NUCLEOTIDE SEQUENCE [LARGE SCALE GENOMIC DNA]</scope>
    <source>
        <strain evidence="5">NBRC 102122</strain>
    </source>
</reference>
<evidence type="ECO:0000313" key="5">
    <source>
        <dbReference type="Proteomes" id="UP001156702"/>
    </source>
</evidence>
<dbReference type="Proteomes" id="UP001156702">
    <property type="component" value="Unassembled WGS sequence"/>
</dbReference>
<dbReference type="Gene3D" id="1.10.10.10">
    <property type="entry name" value="Winged helix-like DNA-binding domain superfamily/Winged helix DNA-binding domain"/>
    <property type="match status" value="1"/>
</dbReference>
<sequence length="440" mass="47967">METDGITTPFGRRAMTLGMLASQAIAKTVPPDASVDKWKLYRWLCEARPKLGISDRALSVLNALMSFYPKADLLGSDGLVVFPSNAQLSLRTHGMAETTLRRHLAALVESGLLTRRDSPNGKRYVRRDQQGSIDEAFGFSLAPLLARAEEFEQLAAEVVADRLLLQRLRERVTLVRRDIAKLIETALEDSLPGDWMRYEADFRALVTALPRVPTPENLTPALSSLEALRAEIVKHLEQQIILQKPVGNAGQTERHKQNSKPDSSSDFEPSFKTKQGRDGEAKREELAGDDGSGDEKTNGRYSQWPVDLPTPAKGVHPQPANVSDALKPYPLGLVLQACPEIVAFGPAGAISSWRDLMTAAVVVRSMLAVSASAYENACAILGPENAATVIACILERAGHINSAGGYLRDLTRRAERGEFSLGPMLMALVRANEKPARQAG</sequence>
<organism evidence="4 5">
    <name type="scientific">Shinella yambaruensis</name>
    <dbReference type="NCBI Taxonomy" id="415996"/>
    <lineage>
        <taxon>Bacteria</taxon>
        <taxon>Pseudomonadati</taxon>
        <taxon>Pseudomonadota</taxon>
        <taxon>Alphaproteobacteria</taxon>
        <taxon>Hyphomicrobiales</taxon>
        <taxon>Rhizobiaceae</taxon>
        <taxon>Shinella</taxon>
    </lineage>
</organism>
<evidence type="ECO:0000313" key="4">
    <source>
        <dbReference type="EMBL" id="GLR50964.1"/>
    </source>
</evidence>
<dbReference type="InterPro" id="IPR047611">
    <property type="entry name" value="RepABC_RepC"/>
</dbReference>
<keyword evidence="5" id="KW-1185">Reference proteome</keyword>
<dbReference type="Pfam" id="PF11800">
    <property type="entry name" value="RP-C_C"/>
    <property type="match status" value="1"/>
</dbReference>
<dbReference type="Pfam" id="PF03428">
    <property type="entry name" value="RP-C"/>
    <property type="match status" value="1"/>
</dbReference>
<dbReference type="InterPro" id="IPR021760">
    <property type="entry name" value="RepC_C"/>
</dbReference>
<protein>
    <submittedName>
        <fullName evidence="4">Replication initiation protein</fullName>
    </submittedName>
</protein>
<dbReference type="EMBL" id="BSOP01000017">
    <property type="protein sequence ID" value="GLR50964.1"/>
    <property type="molecule type" value="Genomic_DNA"/>
</dbReference>
<dbReference type="InterPro" id="IPR036388">
    <property type="entry name" value="WH-like_DNA-bd_sf"/>
</dbReference>
<dbReference type="SUPFAM" id="SSF46785">
    <property type="entry name" value="Winged helix' DNA-binding domain"/>
    <property type="match status" value="1"/>
</dbReference>
<dbReference type="RefSeq" id="WP_244766162.1">
    <property type="nucleotide sequence ID" value="NZ_BSOP01000017.1"/>
</dbReference>
<feature type="domain" description="Plasmid replication protein C N-terminal" evidence="2">
    <location>
        <begin position="13"/>
        <end position="186"/>
    </location>
</feature>